<evidence type="ECO:0000313" key="2">
    <source>
        <dbReference type="Proteomes" id="UP000259173"/>
    </source>
</evidence>
<dbReference type="Gene3D" id="3.10.129.10">
    <property type="entry name" value="Hotdog Thioesterase"/>
    <property type="match status" value="1"/>
</dbReference>
<protein>
    <recommendedName>
        <fullName evidence="3">Thioesterase</fullName>
    </recommendedName>
</protein>
<dbReference type="PANTHER" id="PTHR12475:SF4">
    <property type="entry name" value="PROTEIN THEM6"/>
    <property type="match status" value="1"/>
</dbReference>
<dbReference type="AlphaFoldDB" id="A0A353L476"/>
<accession>A0A353L476</accession>
<dbReference type="Pfam" id="PF13279">
    <property type="entry name" value="4HBT_2"/>
    <property type="match status" value="1"/>
</dbReference>
<organism evidence="1 2">
    <name type="scientific">Hyphomonas atlantica</name>
    <dbReference type="NCBI Taxonomy" id="1280948"/>
    <lineage>
        <taxon>Bacteria</taxon>
        <taxon>Pseudomonadati</taxon>
        <taxon>Pseudomonadota</taxon>
        <taxon>Alphaproteobacteria</taxon>
        <taxon>Hyphomonadales</taxon>
        <taxon>Hyphomonadaceae</taxon>
        <taxon>Hyphomonas</taxon>
    </lineage>
</organism>
<dbReference type="InterPro" id="IPR051490">
    <property type="entry name" value="THEM6_lcsJ_thioesterase"/>
</dbReference>
<gene>
    <name evidence="1" type="ORF">DCG65_05595</name>
</gene>
<reference evidence="1 2" key="1">
    <citation type="journal article" date="2018" name="Nat. Biotechnol.">
        <title>A standardized bacterial taxonomy based on genome phylogeny substantially revises the tree of life.</title>
        <authorList>
            <person name="Parks D.H."/>
            <person name="Chuvochina M."/>
            <person name="Waite D.W."/>
            <person name="Rinke C."/>
            <person name="Skarshewski A."/>
            <person name="Chaumeil P.A."/>
            <person name="Hugenholtz P."/>
        </authorList>
    </citation>
    <scope>NUCLEOTIDE SEQUENCE [LARGE SCALE GENOMIC DNA]</scope>
    <source>
        <strain evidence="1">UBA8557</strain>
    </source>
</reference>
<proteinExistence type="predicted"/>
<evidence type="ECO:0008006" key="3">
    <source>
        <dbReference type="Google" id="ProtNLM"/>
    </source>
</evidence>
<dbReference type="PANTHER" id="PTHR12475">
    <property type="match status" value="1"/>
</dbReference>
<dbReference type="CDD" id="cd00586">
    <property type="entry name" value="4HBT"/>
    <property type="match status" value="1"/>
</dbReference>
<dbReference type="SUPFAM" id="SSF54637">
    <property type="entry name" value="Thioesterase/thiol ester dehydrase-isomerase"/>
    <property type="match status" value="1"/>
</dbReference>
<dbReference type="InterPro" id="IPR029069">
    <property type="entry name" value="HotDog_dom_sf"/>
</dbReference>
<comment type="caution">
    <text evidence="1">The sequence shown here is derived from an EMBL/GenBank/DDBJ whole genome shotgun (WGS) entry which is preliminary data.</text>
</comment>
<evidence type="ECO:0000313" key="1">
    <source>
        <dbReference type="EMBL" id="HAE94013.1"/>
    </source>
</evidence>
<sequence length="192" mass="22443">MRAESCCMNLFFRFLRIFLPAFFTKKRTGLMDVHTIRSSVWIGDQDPLGHMTNSRYSSFTDLGTMNYMGRTGALMTYRKRGWSPIVQHESITFYRMMKFPQKFELTTQLVGWEDCYICFRHRFHSKGKLIAESRMVARLVGRRRQKVTTDMALEAMGLDLTSPPLSQRYLDAIADLQAKDRERDAEQASKQD</sequence>
<dbReference type="Proteomes" id="UP000259173">
    <property type="component" value="Unassembled WGS sequence"/>
</dbReference>
<dbReference type="EMBL" id="DMBR01000168">
    <property type="protein sequence ID" value="HAE94013.1"/>
    <property type="molecule type" value="Genomic_DNA"/>
</dbReference>
<name>A0A353L476_9PROT</name>